<dbReference type="AlphaFoldDB" id="A0A815L5Z3"/>
<dbReference type="Proteomes" id="UP000663855">
    <property type="component" value="Unassembled WGS sequence"/>
</dbReference>
<dbReference type="EMBL" id="CAJNOV010010417">
    <property type="protein sequence ID" value="CAF1405033.1"/>
    <property type="molecule type" value="Genomic_DNA"/>
</dbReference>
<accession>A0A815L5Z3</accession>
<evidence type="ECO:0000313" key="3">
    <source>
        <dbReference type="Proteomes" id="UP000663855"/>
    </source>
</evidence>
<dbReference type="Proteomes" id="UP000676336">
    <property type="component" value="Unassembled WGS sequence"/>
</dbReference>
<organism evidence="1 3">
    <name type="scientific">Rotaria magnacalcarata</name>
    <dbReference type="NCBI Taxonomy" id="392030"/>
    <lineage>
        <taxon>Eukaryota</taxon>
        <taxon>Metazoa</taxon>
        <taxon>Spiralia</taxon>
        <taxon>Gnathifera</taxon>
        <taxon>Rotifera</taxon>
        <taxon>Eurotatoria</taxon>
        <taxon>Bdelloidea</taxon>
        <taxon>Philodinida</taxon>
        <taxon>Philodinidae</taxon>
        <taxon>Rotaria</taxon>
    </lineage>
</organism>
<dbReference type="EMBL" id="CAJOBI010005985">
    <property type="protein sequence ID" value="CAF4048091.1"/>
    <property type="molecule type" value="Genomic_DNA"/>
</dbReference>
<comment type="caution">
    <text evidence="1">The sequence shown here is derived from an EMBL/GenBank/DDBJ whole genome shotgun (WGS) entry which is preliminary data.</text>
</comment>
<evidence type="ECO:0000313" key="2">
    <source>
        <dbReference type="EMBL" id="CAF4048091.1"/>
    </source>
</evidence>
<name>A0A815L5Z3_9BILA</name>
<reference evidence="1" key="1">
    <citation type="submission" date="2021-02" db="EMBL/GenBank/DDBJ databases">
        <authorList>
            <person name="Nowell W R."/>
        </authorList>
    </citation>
    <scope>NUCLEOTIDE SEQUENCE</scope>
</reference>
<protein>
    <submittedName>
        <fullName evidence="1">Uncharacterized protein</fullName>
    </submittedName>
</protein>
<feature type="non-terminal residue" evidence="1">
    <location>
        <position position="1"/>
    </location>
</feature>
<sequence>ESPFQCIFQRQITDLILVFENEFDEIFCKRYTTDLYGYIFKLFKNLKHLSFVGSPPKFFPPLVLHNLPLTTFYSSTLYKLYIHVMYCDDLLALLDGRLKRLNTLNVVIINREYNSTNTYNMNNLPDLKCFHLQYDCLSDTYDRQILPILRRMSNIEALNLHLTIDKQTKFIDGKHMYNEIIVHMSRLRAFNFYFCTFIRLNQSTQNFSNDDILQTFPNMICQKAECMIQYRCFNVKYHLFSLPFMFDYLSFIDNTFPNIIFNHVIRLVLDDGIAFEHEFFMRIASSFPLLKVLHVLNHMPQSPMLNKINSNDNQLYLPVIEYPYLHSLDLELAHHDYAEQFLNDRKVHLPHLTKLTVYYHDLKIVTRNFTNSRTRFNCMKVKQLNLCCKTSIHSEDFYAYFPSL</sequence>
<gene>
    <name evidence="1" type="ORF">CJN711_LOCUS22175</name>
    <name evidence="2" type="ORF">SMN809_LOCUS14493</name>
</gene>
<proteinExistence type="predicted"/>
<evidence type="ECO:0000313" key="1">
    <source>
        <dbReference type="EMBL" id="CAF1405033.1"/>
    </source>
</evidence>